<keyword evidence="1" id="KW-1133">Transmembrane helix</keyword>
<keyword evidence="1" id="KW-0812">Transmembrane</keyword>
<evidence type="ECO:0000256" key="1">
    <source>
        <dbReference type="SAM" id="Phobius"/>
    </source>
</evidence>
<feature type="transmembrane region" description="Helical" evidence="1">
    <location>
        <begin position="146"/>
        <end position="167"/>
    </location>
</feature>
<evidence type="ECO:0000313" key="2">
    <source>
        <dbReference type="EMBL" id="OEH84779.1"/>
    </source>
</evidence>
<gene>
    <name evidence="2" type="ORF">BHU72_08065</name>
</gene>
<feature type="transmembrane region" description="Helical" evidence="1">
    <location>
        <begin position="58"/>
        <end position="78"/>
    </location>
</feature>
<name>A0A1E5L4A9_9FIRM</name>
<feature type="transmembrane region" description="Helical" evidence="1">
    <location>
        <begin position="113"/>
        <end position="134"/>
    </location>
</feature>
<keyword evidence="1" id="KW-0472">Membrane</keyword>
<dbReference type="EMBL" id="MJAT01000036">
    <property type="protein sequence ID" value="OEH84779.1"/>
    <property type="molecule type" value="Genomic_DNA"/>
</dbReference>
<comment type="caution">
    <text evidence="2">The sequence shown here is derived from an EMBL/GenBank/DDBJ whole genome shotgun (WGS) entry which is preliminary data.</text>
</comment>
<dbReference type="Proteomes" id="UP000095255">
    <property type="component" value="Unassembled WGS sequence"/>
</dbReference>
<feature type="transmembrane region" description="Helical" evidence="1">
    <location>
        <begin position="179"/>
        <end position="197"/>
    </location>
</feature>
<accession>A0A1E5L4A9</accession>
<feature type="transmembrane region" description="Helical" evidence="1">
    <location>
        <begin position="90"/>
        <end position="107"/>
    </location>
</feature>
<feature type="transmembrane region" description="Helical" evidence="1">
    <location>
        <begin position="36"/>
        <end position="52"/>
    </location>
</feature>
<proteinExistence type="predicted"/>
<keyword evidence="3" id="KW-1185">Reference proteome</keyword>
<evidence type="ECO:0000313" key="3">
    <source>
        <dbReference type="Proteomes" id="UP000095255"/>
    </source>
</evidence>
<feature type="transmembrane region" description="Helical" evidence="1">
    <location>
        <begin position="6"/>
        <end position="24"/>
    </location>
</feature>
<sequence>MNHGTISSIIFISIIILLLTDWFAEFFLKFYLKSSWIVYFIVSIIITTYLWIPIPYSLVYINVGGVSILIASLLWIYIKMLKGTEITDSISASFLASSLILLLHEVIPRDPKLFIFDHLIIYQAVLVLSVLVILKNPLSNVSNVYYKAIGSITLSVLILDILSILLIPREHIGYIGDAYARDLFAISLLFLTVIVKIREFPVARMIRRKTIVLNKD</sequence>
<dbReference type="AlphaFoldDB" id="A0A1E5L4A9"/>
<dbReference type="STRING" id="1390249.BHU72_08065"/>
<reference evidence="2 3" key="1">
    <citation type="submission" date="2016-09" db="EMBL/GenBank/DDBJ databases">
        <title>Desulfuribacillus arsenicus sp. nov., an obligately anaerobic, dissimilatory arsenic- and antimonate-reducing bacterium isolated from anoxic sediments.</title>
        <authorList>
            <person name="Abin C.A."/>
            <person name="Hollibaugh J.T."/>
        </authorList>
    </citation>
    <scope>NUCLEOTIDE SEQUENCE [LARGE SCALE GENOMIC DNA]</scope>
    <source>
        <strain evidence="2 3">MLFW-2</strain>
    </source>
</reference>
<protein>
    <submittedName>
        <fullName evidence="2">Uncharacterized protein</fullName>
    </submittedName>
</protein>
<organism evidence="2 3">
    <name type="scientific">Desulfuribacillus stibiiarsenatis</name>
    <dbReference type="NCBI Taxonomy" id="1390249"/>
    <lineage>
        <taxon>Bacteria</taxon>
        <taxon>Bacillati</taxon>
        <taxon>Bacillota</taxon>
        <taxon>Desulfuribacillia</taxon>
        <taxon>Desulfuribacillales</taxon>
        <taxon>Desulfuribacillaceae</taxon>
        <taxon>Desulfuribacillus</taxon>
    </lineage>
</organism>